<protein>
    <submittedName>
        <fullName evidence="3">Uncharacterized protein C4orf45 homolog</fullName>
    </submittedName>
</protein>
<accession>A0ABM0GUD3</accession>
<sequence length="210" mass="24002">MSATVFPYTRRNSYLSTTTTSTWRAERRKHAMGKGAVLFTGPDGIDDYRVNVVRDGRHVGIGTMSREGSSELKYLYRAALRTPHPRPKSSQVGEIGWGIPSYTDRRLLRTGMQIKTGEFRQAAEDRHTHLYQNPWYPPPQRSASQASQSPLLPYRPKTVHDFRQNDSHHHHRSSHPLSRPSTASTSRSNRISSQLKATDYHYQISPVPDY</sequence>
<dbReference type="RefSeq" id="XP_002737545.1">
    <property type="nucleotide sequence ID" value="XM_002737499.2"/>
</dbReference>
<name>A0ABM0GUD3_SACKO</name>
<evidence type="ECO:0000313" key="2">
    <source>
        <dbReference type="Proteomes" id="UP000694865"/>
    </source>
</evidence>
<evidence type="ECO:0000256" key="1">
    <source>
        <dbReference type="SAM" id="MobiDB-lite"/>
    </source>
</evidence>
<dbReference type="InterPro" id="IPR027814">
    <property type="entry name" value="DUF4562"/>
</dbReference>
<feature type="compositionally biased region" description="Polar residues" evidence="1">
    <location>
        <begin position="182"/>
        <end position="196"/>
    </location>
</feature>
<dbReference type="Pfam" id="PF15123">
    <property type="entry name" value="DUF4562"/>
    <property type="match status" value="1"/>
</dbReference>
<keyword evidence="2" id="KW-1185">Reference proteome</keyword>
<dbReference type="PANTHER" id="PTHR34833:SF1">
    <property type="entry name" value="GENE, 17359-RELATED"/>
    <property type="match status" value="1"/>
</dbReference>
<dbReference type="PANTHER" id="PTHR34833">
    <property type="entry name" value="GENE, 17359-RELATED"/>
    <property type="match status" value="1"/>
</dbReference>
<feature type="compositionally biased region" description="Basic and acidic residues" evidence="1">
    <location>
        <begin position="158"/>
        <end position="167"/>
    </location>
</feature>
<reference evidence="3" key="1">
    <citation type="submission" date="2025-08" db="UniProtKB">
        <authorList>
            <consortium name="RefSeq"/>
        </authorList>
    </citation>
    <scope>IDENTIFICATION</scope>
    <source>
        <tissue evidence="3">Testes</tissue>
    </source>
</reference>
<dbReference type="Proteomes" id="UP000694865">
    <property type="component" value="Unplaced"/>
</dbReference>
<feature type="compositionally biased region" description="Low complexity" evidence="1">
    <location>
        <begin position="141"/>
        <end position="152"/>
    </location>
</feature>
<feature type="region of interest" description="Disordered" evidence="1">
    <location>
        <begin position="130"/>
        <end position="199"/>
    </location>
</feature>
<dbReference type="GeneID" id="100376528"/>
<proteinExistence type="predicted"/>
<evidence type="ECO:0000313" key="3">
    <source>
        <dbReference type="RefSeq" id="XP_002737545.1"/>
    </source>
</evidence>
<organism evidence="2 3">
    <name type="scientific">Saccoglossus kowalevskii</name>
    <name type="common">Acorn worm</name>
    <dbReference type="NCBI Taxonomy" id="10224"/>
    <lineage>
        <taxon>Eukaryota</taxon>
        <taxon>Metazoa</taxon>
        <taxon>Hemichordata</taxon>
        <taxon>Enteropneusta</taxon>
        <taxon>Harrimaniidae</taxon>
        <taxon>Saccoglossus</taxon>
    </lineage>
</organism>
<gene>
    <name evidence="3" type="primary">LOC100376528</name>
</gene>